<dbReference type="PANTHER" id="PTHR32114:SF2">
    <property type="entry name" value="ABC TRANSPORTER ABCH.3"/>
    <property type="match status" value="1"/>
</dbReference>
<dbReference type="InterPro" id="IPR027417">
    <property type="entry name" value="P-loop_NTPase"/>
</dbReference>
<evidence type="ECO:0000313" key="6">
    <source>
        <dbReference type="EMBL" id="ADD43683.1"/>
    </source>
</evidence>
<evidence type="ECO:0000256" key="3">
    <source>
        <dbReference type="ARBA" id="ARBA00013368"/>
    </source>
</evidence>
<dbReference type="HOGENOM" id="CLU_004785_1_2_11"/>
<dbReference type="PANTHER" id="PTHR32114">
    <property type="entry name" value="ABC TRANSPORTER ABCH.3"/>
    <property type="match status" value="1"/>
</dbReference>
<dbReference type="Pfam" id="PF13476">
    <property type="entry name" value="AAA_23"/>
    <property type="match status" value="1"/>
</dbReference>
<keyword evidence="4" id="KW-0175">Coiled coil</keyword>
<dbReference type="Pfam" id="PF13558">
    <property type="entry name" value="SbcC_Walker_B"/>
    <property type="match status" value="1"/>
</dbReference>
<dbReference type="STRING" id="446470.Snas_4031"/>
<dbReference type="Gene3D" id="3.40.50.300">
    <property type="entry name" value="P-loop containing nucleotide triphosphate hydrolases"/>
    <property type="match status" value="2"/>
</dbReference>
<name>D3Q0T3_STANL</name>
<dbReference type="AlphaFoldDB" id="D3Q0T3"/>
<comment type="similarity">
    <text evidence="1">Belongs to the SMC family. SbcC subfamily.</text>
</comment>
<accession>D3Q0T3</accession>
<dbReference type="InterPro" id="IPR038729">
    <property type="entry name" value="Rad50/SbcC_AAA"/>
</dbReference>
<dbReference type="EMBL" id="CP001778">
    <property type="protein sequence ID" value="ADD43683.1"/>
    <property type="molecule type" value="Genomic_DNA"/>
</dbReference>
<feature type="coiled-coil region" evidence="4">
    <location>
        <begin position="245"/>
        <end position="322"/>
    </location>
</feature>
<evidence type="ECO:0000259" key="5">
    <source>
        <dbReference type="Pfam" id="PF13476"/>
    </source>
</evidence>
<comment type="subunit">
    <text evidence="2">Heterodimer of SbcC and SbcD.</text>
</comment>
<evidence type="ECO:0000256" key="4">
    <source>
        <dbReference type="SAM" id="Coils"/>
    </source>
</evidence>
<proteinExistence type="inferred from homology"/>
<gene>
    <name evidence="6" type="ordered locus">Snas_4031</name>
</gene>
<sequence>MRPLRLDMEGFGTFSKPTTVDFTGADFFALIGPTGAGKSTVLDAICFALYGRVPRWGSGIEYALAPSATSGKVRLVFSADGACYVATRLVKRGGKGKVTTASAALEKLPPDIDPSSLDNVSELIGTALAASAKAVGEQVERIIGLPFDQFTKCVLLPQGAFAEFLHSSGAERRKILENLLGYSVYRDIQTAAGEEQKSAEAVLTRIEQELSRVAPVTDEAIAAADARVRTLSAVGEKVRAKVPRLDELTRRAAEAADALKTVDAEHALLTYIRRPDDVDATVRQVAEAAAAVETARSAMTEAEQAEERLRAEAADVDTARIDLLLGKHAELVDTDTKLAKGTTLTEDAEAALAEAKSAQAQRAEQVADAERALDAARTADLAAAVREHLEPGKPCPVCTQTVRALPEHTGHATVATARQHLDTAKAALKQSEDEFVKLQGIAHKYRARVDQLLESRAALAEALADSPGPQRLQADKEAASTRRAALAQASARVRETRDTVRRAETAHANAADKQAIAWRTFDHHRDRVAALAPPPADRGDLDAAWRSLADWAAEQLSLRAIQRGEHNAAVAKLDEETRIVRNELSVSLTEAGVNLGREASGTDFVEAAAVGLRQAEDDHRRLLEQRDIFVRLTADRAEKSREAQVAKQLHEHLGTRKFVNWLLEEALRELVAGASDILRRLTSGQYDLDYIDYEFYVIDHHDADLPRPVKTLSGGETFAAALALALAMSEQLAGMSSQGASLESILLDEGFGTLDAATLDQVAANLESLATSGNRLVGVVTHVAGLAERIPVRFEVSKDAHGSHVERVEL</sequence>
<feature type="domain" description="Rad50/SbcC-type AAA" evidence="5">
    <location>
        <begin position="5"/>
        <end position="211"/>
    </location>
</feature>
<dbReference type="SUPFAM" id="SSF52540">
    <property type="entry name" value="P-loop containing nucleoside triphosphate hydrolases"/>
    <property type="match status" value="1"/>
</dbReference>
<dbReference type="RefSeq" id="WP_013019254.1">
    <property type="nucleotide sequence ID" value="NC_013947.1"/>
</dbReference>
<evidence type="ECO:0000256" key="2">
    <source>
        <dbReference type="ARBA" id="ARBA00011322"/>
    </source>
</evidence>
<protein>
    <recommendedName>
        <fullName evidence="3">Nuclease SbcCD subunit C</fullName>
    </recommendedName>
</protein>
<evidence type="ECO:0000313" key="7">
    <source>
        <dbReference type="Proteomes" id="UP000000844"/>
    </source>
</evidence>
<organism evidence="6 7">
    <name type="scientific">Stackebrandtia nassauensis (strain DSM 44728 / CIP 108903 / NRRL B-16338 / NBRC 102104 / LLR-40K-21)</name>
    <dbReference type="NCBI Taxonomy" id="446470"/>
    <lineage>
        <taxon>Bacteria</taxon>
        <taxon>Bacillati</taxon>
        <taxon>Actinomycetota</taxon>
        <taxon>Actinomycetes</taxon>
        <taxon>Glycomycetales</taxon>
        <taxon>Glycomycetaceae</taxon>
        <taxon>Stackebrandtia</taxon>
    </lineage>
</organism>
<dbReference type="GO" id="GO:0006302">
    <property type="term" value="P:double-strand break repair"/>
    <property type="evidence" value="ECO:0007669"/>
    <property type="project" value="InterPro"/>
</dbReference>
<dbReference type="eggNOG" id="COG0419">
    <property type="taxonomic scope" value="Bacteria"/>
</dbReference>
<keyword evidence="7" id="KW-1185">Reference proteome</keyword>
<reference evidence="6 7" key="1">
    <citation type="journal article" date="2009" name="Stand. Genomic Sci.">
        <title>Complete genome sequence of Stackebrandtia nassauensis type strain (LLR-40K-21).</title>
        <authorList>
            <person name="Munk C."/>
            <person name="Lapidus A."/>
            <person name="Copeland A."/>
            <person name="Jando M."/>
            <person name="Mayilraj S."/>
            <person name="Glavina Del Rio T."/>
            <person name="Nolan M."/>
            <person name="Chen F."/>
            <person name="Lucas S."/>
            <person name="Tice H."/>
            <person name="Cheng J.F."/>
            <person name="Han C."/>
            <person name="Detter J.C."/>
            <person name="Bruce D."/>
            <person name="Goodwin L."/>
            <person name="Chain P."/>
            <person name="Pitluck S."/>
            <person name="Goker M."/>
            <person name="Ovchinikova G."/>
            <person name="Pati A."/>
            <person name="Ivanova N."/>
            <person name="Mavromatis K."/>
            <person name="Chen A."/>
            <person name="Palaniappan K."/>
            <person name="Land M."/>
            <person name="Hauser L."/>
            <person name="Chang Y.J."/>
            <person name="Jeffries C.D."/>
            <person name="Bristow J."/>
            <person name="Eisen J.A."/>
            <person name="Markowitz V."/>
            <person name="Hugenholtz P."/>
            <person name="Kyrpides N.C."/>
            <person name="Klenk H.P."/>
        </authorList>
    </citation>
    <scope>NUCLEOTIDE SEQUENCE [LARGE SCALE GENOMIC DNA]</scope>
    <source>
        <strain evidence="7">DSM 44728 / CIP 108903 / NRRL B-16338 / NBRC 102104 / LLR-40K-21</strain>
    </source>
</reference>
<evidence type="ECO:0000256" key="1">
    <source>
        <dbReference type="ARBA" id="ARBA00006930"/>
    </source>
</evidence>
<dbReference type="OrthoDB" id="9795626at2"/>
<dbReference type="Proteomes" id="UP000000844">
    <property type="component" value="Chromosome"/>
</dbReference>
<dbReference type="GO" id="GO:0016887">
    <property type="term" value="F:ATP hydrolysis activity"/>
    <property type="evidence" value="ECO:0007669"/>
    <property type="project" value="InterPro"/>
</dbReference>
<dbReference type="KEGG" id="sna:Snas_4031"/>